<reference evidence="3" key="1">
    <citation type="journal article" date="2019" name="Int. J. Syst. Evol. Microbiol.">
        <title>The Global Catalogue of Microorganisms (GCM) 10K type strain sequencing project: providing services to taxonomists for standard genome sequencing and annotation.</title>
        <authorList>
            <consortium name="The Broad Institute Genomics Platform"/>
            <consortium name="The Broad Institute Genome Sequencing Center for Infectious Disease"/>
            <person name="Wu L."/>
            <person name="Ma J."/>
        </authorList>
    </citation>
    <scope>NUCLEOTIDE SEQUENCE [LARGE SCALE GENOMIC DNA]</scope>
    <source>
        <strain evidence="3">ICMP 6774ER</strain>
    </source>
</reference>
<dbReference type="InterPro" id="IPR035992">
    <property type="entry name" value="Ricin_B-like_lectins"/>
</dbReference>
<feature type="signal peptide" evidence="1">
    <location>
        <begin position="1"/>
        <end position="28"/>
    </location>
</feature>
<organism evidence="2 3">
    <name type="scientific">Nonomuraea mangrovi</name>
    <dbReference type="NCBI Taxonomy" id="2316207"/>
    <lineage>
        <taxon>Bacteria</taxon>
        <taxon>Bacillati</taxon>
        <taxon>Actinomycetota</taxon>
        <taxon>Actinomycetes</taxon>
        <taxon>Streptosporangiales</taxon>
        <taxon>Streptosporangiaceae</taxon>
        <taxon>Nonomuraea</taxon>
    </lineage>
</organism>
<feature type="chain" id="PRO_5045811883" evidence="1">
    <location>
        <begin position="29"/>
        <end position="361"/>
    </location>
</feature>
<evidence type="ECO:0000313" key="3">
    <source>
        <dbReference type="Proteomes" id="UP001597368"/>
    </source>
</evidence>
<proteinExistence type="predicted"/>
<name>A0ABW4TAV3_9ACTN</name>
<evidence type="ECO:0000256" key="1">
    <source>
        <dbReference type="SAM" id="SignalP"/>
    </source>
</evidence>
<comment type="caution">
    <text evidence="2">The sequence shown here is derived from an EMBL/GenBank/DDBJ whole genome shotgun (WGS) entry which is preliminary data.</text>
</comment>
<dbReference type="PROSITE" id="PS50231">
    <property type="entry name" value="RICIN_B_LECTIN"/>
    <property type="match status" value="1"/>
</dbReference>
<keyword evidence="3" id="KW-1185">Reference proteome</keyword>
<dbReference type="Proteomes" id="UP001597368">
    <property type="component" value="Unassembled WGS sequence"/>
</dbReference>
<dbReference type="Gene3D" id="2.80.10.50">
    <property type="match status" value="1"/>
</dbReference>
<dbReference type="EMBL" id="JBHUFV010000077">
    <property type="protein sequence ID" value="MFD1938836.1"/>
    <property type="molecule type" value="Genomic_DNA"/>
</dbReference>
<dbReference type="RefSeq" id="WP_379580930.1">
    <property type="nucleotide sequence ID" value="NZ_JBHUFV010000077.1"/>
</dbReference>
<sequence>MKRSIAGALVGIIVGASLVFGAAGTAQAATAQVNAGVQQRILPVVVAKIGRRLAKELIKAIVRHFKNEAQKANDRRDYMRAVLDDVWNNDSPGADDQLPFGYHVLIADDSRVDLSKLRCDDCPDGRPILEQETVDLGADGTQQTFSYSIAIFEKGEATLKGRKGQRDRIQWIEPETANRADDGVQVREDDYLGSCGAGGCNDWQTSVTFAPYGVENKPDCGDEDLEDGCQGGDGSKPVPGNRLEHGKQLTITAQGGFSLGRRTVWDKGDGTWEIEVPATGNVLEVIPNNWRVEDKRVHHGPTQLWRFIDPEGDGWYSIKNVYNMTHGYPQGGCLTVDDNGGRPIWAIDCNKPGNQQLWKLS</sequence>
<evidence type="ECO:0000313" key="2">
    <source>
        <dbReference type="EMBL" id="MFD1938836.1"/>
    </source>
</evidence>
<keyword evidence="1" id="KW-0732">Signal</keyword>
<dbReference type="CDD" id="cd00161">
    <property type="entry name" value="beta-trefoil_Ricin-like"/>
    <property type="match status" value="1"/>
</dbReference>
<dbReference type="SUPFAM" id="SSF50370">
    <property type="entry name" value="Ricin B-like lectins"/>
    <property type="match status" value="1"/>
</dbReference>
<gene>
    <name evidence="2" type="ORF">ACFSKW_45990</name>
</gene>
<protein>
    <submittedName>
        <fullName evidence="2">RICIN domain-containing protein</fullName>
    </submittedName>
</protein>
<accession>A0ABW4TAV3</accession>